<protein>
    <submittedName>
        <fullName evidence="1">Uncharacterized protein</fullName>
    </submittedName>
</protein>
<dbReference type="EMBL" id="KV722364">
    <property type="protein sequence ID" value="OCH92758.1"/>
    <property type="molecule type" value="Genomic_DNA"/>
</dbReference>
<proteinExistence type="predicted"/>
<reference evidence="1 2" key="1">
    <citation type="submission" date="2016-07" db="EMBL/GenBank/DDBJ databases">
        <title>Draft genome of the white-rot fungus Obba rivulosa 3A-2.</title>
        <authorList>
            <consortium name="DOE Joint Genome Institute"/>
            <person name="Miettinen O."/>
            <person name="Riley R."/>
            <person name="Acob R."/>
            <person name="Barry K."/>
            <person name="Cullen D."/>
            <person name="De Vries R."/>
            <person name="Hainaut M."/>
            <person name="Hatakka A."/>
            <person name="Henrissat B."/>
            <person name="Hilden K."/>
            <person name="Kuo R."/>
            <person name="Labutti K."/>
            <person name="Lipzen A."/>
            <person name="Makela M.R."/>
            <person name="Sandor L."/>
            <person name="Spatafora J.W."/>
            <person name="Grigoriev I.V."/>
            <person name="Hibbett D.S."/>
        </authorList>
    </citation>
    <scope>NUCLEOTIDE SEQUENCE [LARGE SCALE GENOMIC DNA]</scope>
    <source>
        <strain evidence="1 2">3A-2</strain>
    </source>
</reference>
<dbReference type="AlphaFoldDB" id="A0A8E2DP29"/>
<evidence type="ECO:0000313" key="2">
    <source>
        <dbReference type="Proteomes" id="UP000250043"/>
    </source>
</evidence>
<gene>
    <name evidence="1" type="ORF">OBBRIDRAFT_410451</name>
</gene>
<name>A0A8E2DP29_9APHY</name>
<accession>A0A8E2DP29</accession>
<evidence type="ECO:0000313" key="1">
    <source>
        <dbReference type="EMBL" id="OCH92758.1"/>
    </source>
</evidence>
<dbReference type="OrthoDB" id="3254241at2759"/>
<keyword evidence="2" id="KW-1185">Reference proteome</keyword>
<sequence>MDPLYIVTAVLSSALAVQRWIRQKQTKNKVIAELSNTVDRVYDILSPLHASLSIRDTGWNSQTTTLLSIPEGHEELPPDDLNVVSCLLDTGEALSVLKEHLTLWKEKSLTANVLAFLTPQTVIGRLQEDGDRLQQRLNLLSFALQVSTYRTGQRLHRTLQALSSSGQALSSEQVLSSGPSPLDFIKNPDVGRFWREQIGLHVSLCS</sequence>
<organism evidence="1 2">
    <name type="scientific">Obba rivulosa</name>
    <dbReference type="NCBI Taxonomy" id="1052685"/>
    <lineage>
        <taxon>Eukaryota</taxon>
        <taxon>Fungi</taxon>
        <taxon>Dikarya</taxon>
        <taxon>Basidiomycota</taxon>
        <taxon>Agaricomycotina</taxon>
        <taxon>Agaricomycetes</taxon>
        <taxon>Polyporales</taxon>
        <taxon>Gelatoporiaceae</taxon>
        <taxon>Obba</taxon>
    </lineage>
</organism>
<dbReference type="Proteomes" id="UP000250043">
    <property type="component" value="Unassembled WGS sequence"/>
</dbReference>